<protein>
    <submittedName>
        <fullName evidence="1">Uncharacterized protein</fullName>
    </submittedName>
</protein>
<evidence type="ECO:0000313" key="1">
    <source>
        <dbReference type="EMBL" id="JAH78693.1"/>
    </source>
</evidence>
<organism evidence="1">
    <name type="scientific">Anguilla anguilla</name>
    <name type="common">European freshwater eel</name>
    <name type="synonym">Muraena anguilla</name>
    <dbReference type="NCBI Taxonomy" id="7936"/>
    <lineage>
        <taxon>Eukaryota</taxon>
        <taxon>Metazoa</taxon>
        <taxon>Chordata</taxon>
        <taxon>Craniata</taxon>
        <taxon>Vertebrata</taxon>
        <taxon>Euteleostomi</taxon>
        <taxon>Actinopterygii</taxon>
        <taxon>Neopterygii</taxon>
        <taxon>Teleostei</taxon>
        <taxon>Anguilliformes</taxon>
        <taxon>Anguillidae</taxon>
        <taxon>Anguilla</taxon>
    </lineage>
</organism>
<proteinExistence type="predicted"/>
<name>A0A0E9VN64_ANGAN</name>
<reference evidence="1" key="2">
    <citation type="journal article" date="2015" name="Fish Shellfish Immunol.">
        <title>Early steps in the European eel (Anguilla anguilla)-Vibrio vulnificus interaction in the gills: Role of the RtxA13 toxin.</title>
        <authorList>
            <person name="Callol A."/>
            <person name="Pajuelo D."/>
            <person name="Ebbesson L."/>
            <person name="Teles M."/>
            <person name="MacKenzie S."/>
            <person name="Amaro C."/>
        </authorList>
    </citation>
    <scope>NUCLEOTIDE SEQUENCE</scope>
</reference>
<accession>A0A0E9VN64</accession>
<dbReference type="EMBL" id="GBXM01029884">
    <property type="protein sequence ID" value="JAH78693.1"/>
    <property type="molecule type" value="Transcribed_RNA"/>
</dbReference>
<dbReference type="AlphaFoldDB" id="A0A0E9VN64"/>
<sequence length="38" mass="4434">MIFSRVHRLLSSRSAHTYSMLHKPPISSLVLDYQAFFP</sequence>
<reference evidence="1" key="1">
    <citation type="submission" date="2014-11" db="EMBL/GenBank/DDBJ databases">
        <authorList>
            <person name="Amaro Gonzalez C."/>
        </authorList>
    </citation>
    <scope>NUCLEOTIDE SEQUENCE</scope>
</reference>